<name>A0ABW3N413_9FLAO</name>
<proteinExistence type="predicted"/>
<gene>
    <name evidence="2" type="ORF">ACFQ1Q_02320</name>
</gene>
<dbReference type="EMBL" id="JBHTJL010000008">
    <property type="protein sequence ID" value="MFD1062068.1"/>
    <property type="molecule type" value="Genomic_DNA"/>
</dbReference>
<keyword evidence="1" id="KW-0732">Signal</keyword>
<evidence type="ECO:0000256" key="1">
    <source>
        <dbReference type="SAM" id="SignalP"/>
    </source>
</evidence>
<dbReference type="Proteomes" id="UP001597013">
    <property type="component" value="Unassembled WGS sequence"/>
</dbReference>
<feature type="chain" id="PRO_5045968567" evidence="1">
    <location>
        <begin position="21"/>
        <end position="287"/>
    </location>
</feature>
<evidence type="ECO:0000313" key="3">
    <source>
        <dbReference type="Proteomes" id="UP001597013"/>
    </source>
</evidence>
<keyword evidence="3" id="KW-1185">Reference proteome</keyword>
<evidence type="ECO:0000313" key="2">
    <source>
        <dbReference type="EMBL" id="MFD1062068.1"/>
    </source>
</evidence>
<dbReference type="RefSeq" id="WP_386127584.1">
    <property type="nucleotide sequence ID" value="NZ_JBHTJL010000008.1"/>
</dbReference>
<protein>
    <submittedName>
        <fullName evidence="2">Uncharacterized protein</fullName>
    </submittedName>
</protein>
<organism evidence="2 3">
    <name type="scientific">Winogradskyella litorisediminis</name>
    <dbReference type="NCBI Taxonomy" id="1156618"/>
    <lineage>
        <taxon>Bacteria</taxon>
        <taxon>Pseudomonadati</taxon>
        <taxon>Bacteroidota</taxon>
        <taxon>Flavobacteriia</taxon>
        <taxon>Flavobacteriales</taxon>
        <taxon>Flavobacteriaceae</taxon>
        <taxon>Winogradskyella</taxon>
    </lineage>
</organism>
<accession>A0ABW3N413</accession>
<comment type="caution">
    <text evidence="2">The sequence shown here is derived from an EMBL/GenBank/DDBJ whole genome shotgun (WGS) entry which is preliminary data.</text>
</comment>
<feature type="signal peptide" evidence="1">
    <location>
        <begin position="1"/>
        <end position="20"/>
    </location>
</feature>
<reference evidence="3" key="1">
    <citation type="journal article" date="2019" name="Int. J. Syst. Evol. Microbiol.">
        <title>The Global Catalogue of Microorganisms (GCM) 10K type strain sequencing project: providing services to taxonomists for standard genome sequencing and annotation.</title>
        <authorList>
            <consortium name="The Broad Institute Genomics Platform"/>
            <consortium name="The Broad Institute Genome Sequencing Center for Infectious Disease"/>
            <person name="Wu L."/>
            <person name="Ma J."/>
        </authorList>
    </citation>
    <scope>NUCLEOTIDE SEQUENCE [LARGE SCALE GENOMIC DNA]</scope>
    <source>
        <strain evidence="3">CCUG 62215</strain>
    </source>
</reference>
<sequence>MKQSFFLNLLFLVVINFSTAQVTEINKDSIDSDLVSKAYRFAFNTYNACEYGNFPILNSEIATEHFMKSYNSQKMISHCESIYKAYGKLTKISLSEILNNNSNLIFRYKAKYERIERFTEIRVYLNKENKFSGITSKSYWYNKFYEWNENATITRIKLDSLKKDNIEKTSDFVFNSFNCDKEKFIKLTEENATKGLILFLSNKELIEACEKREKELGKLVEFNLSEVLTDKENRILYRYKSKFYKSDKSYEILVTCDLNNRFMGIFRRDWFDEFYELNQEPKTNKEQ</sequence>